<dbReference type="SUPFAM" id="SSF82829">
    <property type="entry name" value="MesJ substrate recognition domain-like"/>
    <property type="match status" value="1"/>
</dbReference>
<evidence type="ECO:0000256" key="8">
    <source>
        <dbReference type="SAM" id="MobiDB-lite"/>
    </source>
</evidence>
<dbReference type="Pfam" id="PF09179">
    <property type="entry name" value="TilS"/>
    <property type="match status" value="1"/>
</dbReference>
<dbReference type="RefSeq" id="WP_104095896.1">
    <property type="nucleotide sequence ID" value="NZ_JACHBP010000001.1"/>
</dbReference>
<dbReference type="GO" id="GO:0032267">
    <property type="term" value="F:tRNA(Ile)-lysidine synthase activity"/>
    <property type="evidence" value="ECO:0007669"/>
    <property type="project" value="UniProtKB-EC"/>
</dbReference>
<keyword evidence="3 7" id="KW-0819">tRNA processing</keyword>
<evidence type="ECO:0000256" key="7">
    <source>
        <dbReference type="HAMAP-Rule" id="MF_01161"/>
    </source>
</evidence>
<dbReference type="Pfam" id="PF01171">
    <property type="entry name" value="ATP_bind_3"/>
    <property type="match status" value="1"/>
</dbReference>
<dbReference type="NCBIfam" id="TIGR02432">
    <property type="entry name" value="lysidine_TilS_N"/>
    <property type="match status" value="1"/>
</dbReference>
<keyword evidence="4 7" id="KW-0547">Nucleotide-binding</keyword>
<dbReference type="InterPro" id="IPR012795">
    <property type="entry name" value="tRNA_Ile_lys_synt_N"/>
</dbReference>
<feature type="binding site" evidence="7">
    <location>
        <begin position="78"/>
        <end position="83"/>
    </location>
    <ligand>
        <name>ATP</name>
        <dbReference type="ChEBI" id="CHEBI:30616"/>
    </ligand>
</feature>
<dbReference type="PANTHER" id="PTHR43033">
    <property type="entry name" value="TRNA(ILE)-LYSIDINE SYNTHASE-RELATED"/>
    <property type="match status" value="1"/>
</dbReference>
<evidence type="ECO:0000313" key="11">
    <source>
        <dbReference type="EMBL" id="TFB80031.1"/>
    </source>
</evidence>
<protein>
    <recommendedName>
        <fullName evidence="7">tRNA(Ile)-lysidine synthase</fullName>
        <ecNumber evidence="7">6.3.4.19</ecNumber>
    </recommendedName>
    <alternativeName>
        <fullName evidence="7">tRNA(Ile)-2-lysyl-cytidine synthase</fullName>
    </alternativeName>
    <alternativeName>
        <fullName evidence="7">tRNA(Ile)-lysidine synthetase</fullName>
    </alternativeName>
</protein>
<comment type="domain">
    <text evidence="7">The N-terminal region contains the highly conserved SGGXDS motif, predicted to be a P-loop motif involved in ATP binding.</text>
</comment>
<feature type="region of interest" description="Disordered" evidence="8">
    <location>
        <begin position="210"/>
        <end position="240"/>
    </location>
</feature>
<comment type="caution">
    <text evidence="11">The sequence shown here is derived from an EMBL/GenBank/DDBJ whole genome shotgun (WGS) entry which is preliminary data.</text>
</comment>
<comment type="similarity">
    <text evidence="7">Belongs to the tRNA(Ile)-lysidine synthase family.</text>
</comment>
<dbReference type="Gene3D" id="3.40.50.620">
    <property type="entry name" value="HUPs"/>
    <property type="match status" value="1"/>
</dbReference>
<sequence>MTTRPRLSPAIADVRRAVRGALAVLGQAGEGAGIAGAGPSSSRMHPAATNAPVRRGAIAAGGRKSGGVGAADVLVALSGGPDSLALAAATAFEASRAGLHAGAVVVDHGLQAGSADVAARAAERARELGLDPVVVRRVEVGTDGGPEAAAREARYAALAEAAAELGASAVLLGHTLDDQAETVLLGLARGSGAASLSGMAPVSWPDRDGYLRPDVANAPARPGANAASGRDREGGGSATAPDARFAYLRPLLGIRRATTLQFCVDSGLEPWHDPQNADPTFARVRVRETILPMLEAELGPGIAEALARTAEQAREDSEALDHFADEQAEELAEHAEAGLSLSVKGLEHNPAALRQRIIRLAVASEFGVSLSRAQTLEVARLVTDWHGQGELHLPGIRVVRQGGLIVFSAAEGGAQARG</sequence>
<gene>
    <name evidence="7 11" type="primary">tilS</name>
    <name evidence="11" type="ORF">E3N84_08220</name>
</gene>
<dbReference type="InterPro" id="IPR014729">
    <property type="entry name" value="Rossmann-like_a/b/a_fold"/>
</dbReference>
<feature type="domain" description="tRNA(Ile)-lysidine/2-thiocytidine synthase N-terminal" evidence="9">
    <location>
        <begin position="73"/>
        <end position="288"/>
    </location>
</feature>
<dbReference type="Proteomes" id="UP000298488">
    <property type="component" value="Unassembled WGS sequence"/>
</dbReference>
<dbReference type="InterPro" id="IPR015262">
    <property type="entry name" value="tRNA_Ile_lys_synt_subst-bd"/>
</dbReference>
<evidence type="ECO:0000256" key="1">
    <source>
        <dbReference type="ARBA" id="ARBA00022490"/>
    </source>
</evidence>
<dbReference type="SUPFAM" id="SSF52402">
    <property type="entry name" value="Adenine nucleotide alpha hydrolases-like"/>
    <property type="match status" value="1"/>
</dbReference>
<evidence type="ECO:0000313" key="12">
    <source>
        <dbReference type="Proteomes" id="UP000298488"/>
    </source>
</evidence>
<keyword evidence="1 7" id="KW-0963">Cytoplasm</keyword>
<feature type="compositionally biased region" description="Low complexity" evidence="8">
    <location>
        <begin position="216"/>
        <end position="228"/>
    </location>
</feature>
<dbReference type="HAMAP" id="MF_01161">
    <property type="entry name" value="tRNA_Ile_lys_synt"/>
    <property type="match status" value="1"/>
</dbReference>
<dbReference type="GO" id="GO:0005737">
    <property type="term" value="C:cytoplasm"/>
    <property type="evidence" value="ECO:0007669"/>
    <property type="project" value="UniProtKB-SubCell"/>
</dbReference>
<dbReference type="GO" id="GO:0006400">
    <property type="term" value="P:tRNA modification"/>
    <property type="evidence" value="ECO:0007669"/>
    <property type="project" value="UniProtKB-UniRule"/>
</dbReference>
<feature type="domain" description="tRNA(Ile)-lysidine synthase substrate-binding" evidence="10">
    <location>
        <begin position="341"/>
        <end position="401"/>
    </location>
</feature>
<organism evidence="11 12">
    <name type="scientific">Terrimesophilobacter mesophilus</name>
    <dbReference type="NCBI Taxonomy" id="433647"/>
    <lineage>
        <taxon>Bacteria</taxon>
        <taxon>Bacillati</taxon>
        <taxon>Actinomycetota</taxon>
        <taxon>Actinomycetes</taxon>
        <taxon>Micrococcales</taxon>
        <taxon>Microbacteriaceae</taxon>
        <taxon>Terrimesophilobacter</taxon>
    </lineage>
</organism>
<keyword evidence="5 7" id="KW-0067">ATP-binding</keyword>
<dbReference type="Gene3D" id="1.20.59.20">
    <property type="match status" value="1"/>
</dbReference>
<evidence type="ECO:0000256" key="5">
    <source>
        <dbReference type="ARBA" id="ARBA00022840"/>
    </source>
</evidence>
<evidence type="ECO:0000256" key="4">
    <source>
        <dbReference type="ARBA" id="ARBA00022741"/>
    </source>
</evidence>
<comment type="catalytic activity">
    <reaction evidence="6 7">
        <text>cytidine(34) in tRNA(Ile2) + L-lysine + ATP = lysidine(34) in tRNA(Ile2) + AMP + diphosphate + H(+)</text>
        <dbReference type="Rhea" id="RHEA:43744"/>
        <dbReference type="Rhea" id="RHEA-COMP:10625"/>
        <dbReference type="Rhea" id="RHEA-COMP:10670"/>
        <dbReference type="ChEBI" id="CHEBI:15378"/>
        <dbReference type="ChEBI" id="CHEBI:30616"/>
        <dbReference type="ChEBI" id="CHEBI:32551"/>
        <dbReference type="ChEBI" id="CHEBI:33019"/>
        <dbReference type="ChEBI" id="CHEBI:82748"/>
        <dbReference type="ChEBI" id="CHEBI:83665"/>
        <dbReference type="ChEBI" id="CHEBI:456215"/>
        <dbReference type="EC" id="6.3.4.19"/>
    </reaction>
</comment>
<dbReference type="EMBL" id="SOFI01000003">
    <property type="protein sequence ID" value="TFB80031.1"/>
    <property type="molecule type" value="Genomic_DNA"/>
</dbReference>
<dbReference type="GO" id="GO:0005524">
    <property type="term" value="F:ATP binding"/>
    <property type="evidence" value="ECO:0007669"/>
    <property type="project" value="UniProtKB-UniRule"/>
</dbReference>
<proteinExistence type="inferred from homology"/>
<evidence type="ECO:0000256" key="6">
    <source>
        <dbReference type="ARBA" id="ARBA00048539"/>
    </source>
</evidence>
<dbReference type="PANTHER" id="PTHR43033:SF1">
    <property type="entry name" value="TRNA(ILE)-LYSIDINE SYNTHASE-RELATED"/>
    <property type="match status" value="1"/>
</dbReference>
<dbReference type="InterPro" id="IPR011063">
    <property type="entry name" value="TilS/TtcA_N"/>
</dbReference>
<evidence type="ECO:0000259" key="10">
    <source>
        <dbReference type="Pfam" id="PF09179"/>
    </source>
</evidence>
<dbReference type="InterPro" id="IPR012094">
    <property type="entry name" value="tRNA_Ile_lys_synt"/>
</dbReference>
<dbReference type="EC" id="6.3.4.19" evidence="7"/>
<dbReference type="AlphaFoldDB" id="A0A4R8V9Z4"/>
<accession>A0A4R8V9Z4</accession>
<comment type="subcellular location">
    <subcellularLocation>
        <location evidence="7">Cytoplasm</location>
    </subcellularLocation>
</comment>
<dbReference type="CDD" id="cd01992">
    <property type="entry name" value="TilS_N"/>
    <property type="match status" value="1"/>
</dbReference>
<evidence type="ECO:0000256" key="3">
    <source>
        <dbReference type="ARBA" id="ARBA00022694"/>
    </source>
</evidence>
<evidence type="ECO:0000259" key="9">
    <source>
        <dbReference type="Pfam" id="PF01171"/>
    </source>
</evidence>
<keyword evidence="12" id="KW-1185">Reference proteome</keyword>
<comment type="function">
    <text evidence="7">Ligates lysine onto the cytidine present at position 34 of the AUA codon-specific tRNA(Ile) that contains the anticodon CAU, in an ATP-dependent manner. Cytidine is converted to lysidine, thus changing the amino acid specificity of the tRNA from methionine to isoleucine.</text>
</comment>
<evidence type="ECO:0000256" key="2">
    <source>
        <dbReference type="ARBA" id="ARBA00022598"/>
    </source>
</evidence>
<keyword evidence="2 7" id="KW-0436">Ligase</keyword>
<reference evidence="11 12" key="1">
    <citation type="submission" date="2019-03" db="EMBL/GenBank/DDBJ databases">
        <title>Genomics of glacier-inhabiting Cryobacterium strains.</title>
        <authorList>
            <person name="Liu Q."/>
            <person name="Xin Y.-H."/>
        </authorList>
    </citation>
    <scope>NUCLEOTIDE SEQUENCE [LARGE SCALE GENOMIC DNA]</scope>
    <source>
        <strain evidence="11 12">CGMCC 1.10440</strain>
    </source>
</reference>
<name>A0A4R8V9Z4_9MICO</name>
<dbReference type="OrthoDB" id="5244702at2"/>